<evidence type="ECO:0000256" key="3">
    <source>
        <dbReference type="ARBA" id="ARBA00022989"/>
    </source>
</evidence>
<dbReference type="KEGG" id="cput:CONPUDRAFT_81031"/>
<dbReference type="Pfam" id="PF03124">
    <property type="entry name" value="EXS"/>
    <property type="match status" value="1"/>
</dbReference>
<dbReference type="GeneID" id="19210169"/>
<reference evidence="9" key="1">
    <citation type="journal article" date="2012" name="Science">
        <title>The Paleozoic origin of enzymatic lignin decomposition reconstructed from 31 fungal genomes.</title>
        <authorList>
            <person name="Floudas D."/>
            <person name="Binder M."/>
            <person name="Riley R."/>
            <person name="Barry K."/>
            <person name="Blanchette R.A."/>
            <person name="Henrissat B."/>
            <person name="Martinez A.T."/>
            <person name="Otillar R."/>
            <person name="Spatafora J.W."/>
            <person name="Yadav J.S."/>
            <person name="Aerts A."/>
            <person name="Benoit I."/>
            <person name="Boyd A."/>
            <person name="Carlson A."/>
            <person name="Copeland A."/>
            <person name="Coutinho P.M."/>
            <person name="de Vries R.P."/>
            <person name="Ferreira P."/>
            <person name="Findley K."/>
            <person name="Foster B."/>
            <person name="Gaskell J."/>
            <person name="Glotzer D."/>
            <person name="Gorecki P."/>
            <person name="Heitman J."/>
            <person name="Hesse C."/>
            <person name="Hori C."/>
            <person name="Igarashi K."/>
            <person name="Jurgens J.A."/>
            <person name="Kallen N."/>
            <person name="Kersten P."/>
            <person name="Kohler A."/>
            <person name="Kuees U."/>
            <person name="Kumar T.K.A."/>
            <person name="Kuo A."/>
            <person name="LaButti K."/>
            <person name="Larrondo L.F."/>
            <person name="Lindquist E."/>
            <person name="Ling A."/>
            <person name="Lombard V."/>
            <person name="Lucas S."/>
            <person name="Lundell T."/>
            <person name="Martin R."/>
            <person name="McLaughlin D.J."/>
            <person name="Morgenstern I."/>
            <person name="Morin E."/>
            <person name="Murat C."/>
            <person name="Nagy L.G."/>
            <person name="Nolan M."/>
            <person name="Ohm R.A."/>
            <person name="Patyshakuliyeva A."/>
            <person name="Rokas A."/>
            <person name="Ruiz-Duenas F.J."/>
            <person name="Sabat G."/>
            <person name="Salamov A."/>
            <person name="Samejima M."/>
            <person name="Schmutz J."/>
            <person name="Slot J.C."/>
            <person name="St John F."/>
            <person name="Stenlid J."/>
            <person name="Sun H."/>
            <person name="Sun S."/>
            <person name="Syed K."/>
            <person name="Tsang A."/>
            <person name="Wiebenga A."/>
            <person name="Young D."/>
            <person name="Pisabarro A."/>
            <person name="Eastwood D.C."/>
            <person name="Martin F."/>
            <person name="Cullen D."/>
            <person name="Grigoriev I.V."/>
            <person name="Hibbett D.S."/>
        </authorList>
    </citation>
    <scope>NUCLEOTIDE SEQUENCE [LARGE SCALE GENOMIC DNA]</scope>
    <source>
        <strain evidence="9">RWD-64-598 SS2</strain>
    </source>
</reference>
<sequence length="444" mass="50424">MNSQDALPLAVTFPLPFRVLFLVGLGILGWATNLHGLQRQRIDAPNVLELSGSPYIPLRTSAPHSPTLNSTFYSPIYRLFVKYSAWCFFTWVMYRLATRSNVYLVDVFSYIPAICALVVLTVLICPYDVLQKRERDAFLSAIRRCILPDADKGIYFADVVFADVLTSYAKVLGDVWLSICMLFPGESMLLVPSQEGWKHWMLPCLMSLPYFIRLRQCLIEYLASNKTNKRPLWNALKYASSFPVIFLSAAQRIVAADIAAQGDELAEEAWHGQHPLFRLWLLAAAVNSLYSFWWDVTNDWGLDLLKMQVTNPRSRAPRPLVLPTLHSKSSSISRGGPLSPTLDDAPGSPESTQSFQSLQEFQNGSSRPYPYGLRSVLLYSLPVYPLMIFFDLVLRLTWSVKLSSHLHSESEGSGVIFLVEVAEIVRRWMWVFLRVEWEVVKKTA</sequence>
<evidence type="ECO:0000256" key="6">
    <source>
        <dbReference type="SAM" id="Phobius"/>
    </source>
</evidence>
<dbReference type="GO" id="GO:0005737">
    <property type="term" value="C:cytoplasm"/>
    <property type="evidence" value="ECO:0007669"/>
    <property type="project" value="TreeGrafter"/>
</dbReference>
<keyword evidence="9" id="KW-1185">Reference proteome</keyword>
<feature type="transmembrane region" description="Helical" evidence="6">
    <location>
        <begin position="109"/>
        <end position="130"/>
    </location>
</feature>
<evidence type="ECO:0000313" key="9">
    <source>
        <dbReference type="Proteomes" id="UP000053558"/>
    </source>
</evidence>
<feature type="transmembrane region" description="Helical" evidence="6">
    <location>
        <begin position="6"/>
        <end position="31"/>
    </location>
</feature>
<dbReference type="InterPro" id="IPR004342">
    <property type="entry name" value="EXS_C"/>
</dbReference>
<evidence type="ECO:0000256" key="5">
    <source>
        <dbReference type="SAM" id="MobiDB-lite"/>
    </source>
</evidence>
<evidence type="ECO:0000256" key="4">
    <source>
        <dbReference type="ARBA" id="ARBA00023136"/>
    </source>
</evidence>
<keyword evidence="3 6" id="KW-1133">Transmembrane helix</keyword>
<comment type="caution">
    <text evidence="8">The sequence shown here is derived from an EMBL/GenBank/DDBJ whole genome shotgun (WGS) entry which is preliminary data.</text>
</comment>
<feature type="transmembrane region" description="Helical" evidence="6">
    <location>
        <begin position="79"/>
        <end position="97"/>
    </location>
</feature>
<dbReference type="PROSITE" id="PS51380">
    <property type="entry name" value="EXS"/>
    <property type="match status" value="1"/>
</dbReference>
<proteinExistence type="predicted"/>
<protein>
    <submittedName>
        <fullName evidence="8">EXS-domain-containing protein</fullName>
    </submittedName>
</protein>
<feature type="transmembrane region" description="Helical" evidence="6">
    <location>
        <begin position="376"/>
        <end position="394"/>
    </location>
</feature>
<evidence type="ECO:0000259" key="7">
    <source>
        <dbReference type="PROSITE" id="PS51380"/>
    </source>
</evidence>
<comment type="subcellular location">
    <subcellularLocation>
        <location evidence="1">Membrane</location>
        <topology evidence="1">Multi-pass membrane protein</topology>
    </subcellularLocation>
</comment>
<dbReference type="Proteomes" id="UP000053558">
    <property type="component" value="Unassembled WGS sequence"/>
</dbReference>
<feature type="region of interest" description="Disordered" evidence="5">
    <location>
        <begin position="326"/>
        <end position="357"/>
    </location>
</feature>
<accession>A0A5M3MVX1</accession>
<dbReference type="GO" id="GO:0016020">
    <property type="term" value="C:membrane"/>
    <property type="evidence" value="ECO:0007669"/>
    <property type="project" value="UniProtKB-SubCell"/>
</dbReference>
<evidence type="ECO:0000256" key="1">
    <source>
        <dbReference type="ARBA" id="ARBA00004141"/>
    </source>
</evidence>
<keyword evidence="2 6" id="KW-0812">Transmembrane</keyword>
<name>A0A5M3MVX1_CONPW</name>
<dbReference type="RefSeq" id="XP_007766511.1">
    <property type="nucleotide sequence ID" value="XM_007768321.1"/>
</dbReference>
<dbReference type="EMBL" id="JH711576">
    <property type="protein sequence ID" value="EIW82874.1"/>
    <property type="molecule type" value="Genomic_DNA"/>
</dbReference>
<evidence type="ECO:0000313" key="8">
    <source>
        <dbReference type="EMBL" id="EIW82874.1"/>
    </source>
</evidence>
<dbReference type="PANTHER" id="PTHR10783">
    <property type="entry name" value="XENOTROPIC AND POLYTROPIC RETROVIRUS RECEPTOR 1-RELATED"/>
    <property type="match status" value="1"/>
</dbReference>
<keyword evidence="4 6" id="KW-0472">Membrane</keyword>
<dbReference type="AlphaFoldDB" id="A0A5M3MVX1"/>
<dbReference type="PANTHER" id="PTHR10783:SF46">
    <property type="entry name" value="PROTEIN ERD1 HOMOLOG 2"/>
    <property type="match status" value="1"/>
</dbReference>
<gene>
    <name evidence="8" type="ORF">CONPUDRAFT_81031</name>
</gene>
<feature type="domain" description="EXS" evidence="7">
    <location>
        <begin position="193"/>
        <end position="444"/>
    </location>
</feature>
<dbReference type="OMA" id="FRRWIWI"/>
<dbReference type="OrthoDB" id="2159384at2759"/>
<evidence type="ECO:0000256" key="2">
    <source>
        <dbReference type="ARBA" id="ARBA00022692"/>
    </source>
</evidence>
<organism evidence="8 9">
    <name type="scientific">Coniophora puteana (strain RWD-64-598)</name>
    <name type="common">Brown rot fungus</name>
    <dbReference type="NCBI Taxonomy" id="741705"/>
    <lineage>
        <taxon>Eukaryota</taxon>
        <taxon>Fungi</taxon>
        <taxon>Dikarya</taxon>
        <taxon>Basidiomycota</taxon>
        <taxon>Agaricomycotina</taxon>
        <taxon>Agaricomycetes</taxon>
        <taxon>Agaricomycetidae</taxon>
        <taxon>Boletales</taxon>
        <taxon>Coniophorineae</taxon>
        <taxon>Coniophoraceae</taxon>
        <taxon>Coniophora</taxon>
    </lineage>
</organism>